<dbReference type="Proteomes" id="UP000789920">
    <property type="component" value="Unassembled WGS sequence"/>
</dbReference>
<sequence length="89" mass="10224">MSNCKRGYPKNTILKFFIEVPGLDKKPKYWNLSDKEMHILSCLNVSSELKQKLILVPISEDIDSDHVDNSISKNTHISKYSKIENSAEK</sequence>
<name>A0ACA9PP21_9GLOM</name>
<reference evidence="1" key="1">
    <citation type="submission" date="2021-06" db="EMBL/GenBank/DDBJ databases">
        <authorList>
            <person name="Kallberg Y."/>
            <person name="Tangrot J."/>
            <person name="Rosling A."/>
        </authorList>
    </citation>
    <scope>NUCLEOTIDE SEQUENCE</scope>
    <source>
        <strain evidence="1">MA461A</strain>
    </source>
</reference>
<accession>A0ACA9PP21</accession>
<dbReference type="EMBL" id="CAJVQC010022454">
    <property type="protein sequence ID" value="CAG8718072.1"/>
    <property type="molecule type" value="Genomic_DNA"/>
</dbReference>
<gene>
    <name evidence="1" type="ORF">RPERSI_LOCUS11067</name>
</gene>
<comment type="caution">
    <text evidence="1">The sequence shown here is derived from an EMBL/GenBank/DDBJ whole genome shotgun (WGS) entry which is preliminary data.</text>
</comment>
<protein>
    <submittedName>
        <fullName evidence="1">36763_t:CDS:1</fullName>
    </submittedName>
</protein>
<organism evidence="1 2">
    <name type="scientific">Racocetra persica</name>
    <dbReference type="NCBI Taxonomy" id="160502"/>
    <lineage>
        <taxon>Eukaryota</taxon>
        <taxon>Fungi</taxon>
        <taxon>Fungi incertae sedis</taxon>
        <taxon>Mucoromycota</taxon>
        <taxon>Glomeromycotina</taxon>
        <taxon>Glomeromycetes</taxon>
        <taxon>Diversisporales</taxon>
        <taxon>Gigasporaceae</taxon>
        <taxon>Racocetra</taxon>
    </lineage>
</organism>
<proteinExistence type="predicted"/>
<evidence type="ECO:0000313" key="2">
    <source>
        <dbReference type="Proteomes" id="UP000789920"/>
    </source>
</evidence>
<keyword evidence="2" id="KW-1185">Reference proteome</keyword>
<evidence type="ECO:0000313" key="1">
    <source>
        <dbReference type="EMBL" id="CAG8718072.1"/>
    </source>
</evidence>